<dbReference type="EMBL" id="PDEV01000001">
    <property type="protein sequence ID" value="PEN16890.1"/>
    <property type="molecule type" value="Genomic_DNA"/>
</dbReference>
<comment type="caution">
    <text evidence="2">The sequence shown here is derived from an EMBL/GenBank/DDBJ whole genome shotgun (WGS) entry which is preliminary data.</text>
</comment>
<accession>A0A2A8D7L8</accession>
<sequence length="152" mass="16962">MVKKQFMTRAQRDWKPGTVKKPRSTKVMFASTILVLEAFTIFFGTLAVFGLHFNDPSTVKIIIWVAGLVLAGACIFLPAKLAKPWGYSAGWALQGAMLLASVIALPLSLVVTIPFVACWWYALHAGTRIDAENEIRAAEQEEWERKNLHESE</sequence>
<organism evidence="2 3">
    <name type="scientific">Rothia dentocariosa</name>
    <dbReference type="NCBI Taxonomy" id="2047"/>
    <lineage>
        <taxon>Bacteria</taxon>
        <taxon>Bacillati</taxon>
        <taxon>Actinomycetota</taxon>
        <taxon>Actinomycetes</taxon>
        <taxon>Micrococcales</taxon>
        <taxon>Micrococcaceae</taxon>
        <taxon>Rothia</taxon>
    </lineage>
</organism>
<keyword evidence="1" id="KW-0472">Membrane</keyword>
<feature type="transmembrane region" description="Helical" evidence="1">
    <location>
        <begin position="91"/>
        <end position="122"/>
    </location>
</feature>
<dbReference type="AlphaFoldDB" id="A0A2A8D7L8"/>
<feature type="transmembrane region" description="Helical" evidence="1">
    <location>
        <begin position="61"/>
        <end position="79"/>
    </location>
</feature>
<protein>
    <recommendedName>
        <fullName evidence="4">DUF4233 domain-containing protein</fullName>
    </recommendedName>
</protein>
<keyword evidence="1" id="KW-0812">Transmembrane</keyword>
<proteinExistence type="predicted"/>
<evidence type="ECO:0000256" key="1">
    <source>
        <dbReference type="SAM" id="Phobius"/>
    </source>
</evidence>
<reference evidence="2" key="1">
    <citation type="submission" date="2017-10" db="EMBL/GenBank/DDBJ databases">
        <title>Kefir isolates.</title>
        <authorList>
            <person name="Kim Y."/>
            <person name="Blasche S."/>
        </authorList>
    </citation>
    <scope>NUCLEOTIDE SEQUENCE [LARGE SCALE GENOMIC DNA]</scope>
    <source>
        <strain evidence="2">OG2-2</strain>
    </source>
</reference>
<feature type="transmembrane region" description="Helical" evidence="1">
    <location>
        <begin position="27"/>
        <end position="49"/>
    </location>
</feature>
<keyword evidence="1" id="KW-1133">Transmembrane helix</keyword>
<dbReference type="InterPro" id="IPR025327">
    <property type="entry name" value="DUF4233"/>
</dbReference>
<name>A0A2A8D7L8_9MICC</name>
<evidence type="ECO:0008006" key="4">
    <source>
        <dbReference type="Google" id="ProtNLM"/>
    </source>
</evidence>
<keyword evidence="3" id="KW-1185">Reference proteome</keyword>
<dbReference type="Pfam" id="PF14017">
    <property type="entry name" value="DUF4233"/>
    <property type="match status" value="1"/>
</dbReference>
<evidence type="ECO:0000313" key="3">
    <source>
        <dbReference type="Proteomes" id="UP000219947"/>
    </source>
</evidence>
<evidence type="ECO:0000313" key="2">
    <source>
        <dbReference type="EMBL" id="PEN16890.1"/>
    </source>
</evidence>
<dbReference type="Proteomes" id="UP000219947">
    <property type="component" value="Unassembled WGS sequence"/>
</dbReference>
<gene>
    <name evidence="2" type="ORF">CRM92_02305</name>
</gene>